<dbReference type="CDD" id="cd08497">
    <property type="entry name" value="MbnE-like"/>
    <property type="match status" value="1"/>
</dbReference>
<reference evidence="5" key="1">
    <citation type="journal article" date="2019" name="Int. J. Syst. Evol. Microbiol.">
        <title>The Global Catalogue of Microorganisms (GCM) 10K type strain sequencing project: providing services to taxonomists for standard genome sequencing and annotation.</title>
        <authorList>
            <consortium name="The Broad Institute Genomics Platform"/>
            <consortium name="The Broad Institute Genome Sequencing Center for Infectious Disease"/>
            <person name="Wu L."/>
            <person name="Ma J."/>
        </authorList>
    </citation>
    <scope>NUCLEOTIDE SEQUENCE [LARGE SCALE GENOMIC DNA]</scope>
    <source>
        <strain evidence="5">SHR3</strain>
    </source>
</reference>
<sequence>MRLSRLLPFRRLQTFAFLALCLHAGLAQPAHGVAYFGAPRYPAGFTHFDYVDPQAPKGGSLVQGNIALNSNFDKLNPFSLKGVPAPGLLELVFETLAVYSLDESNTQYGLLAEDIEVAADFRSVTFRLNRRARFSNGDPVTADDVKHSFDTLTSKKASPKFRNYFAEIEKVVVVDAGTVRFDYRRAGRDLAFVAGSLPVFSPKWGVQPDGTRTAFDALKLDAPISSGPYVIERLDGSQGVVYRRNPDYWAADVPSRRGMFNFDRIVYKLYKDQETLIAGLRSGEFDILVMPQSRVWCCHFIGKRFDSGELLKSDFAHKNPPAMNGYAFNLRREQFQDLRVRQALNLVFDFEWVNQRIFHDDWERTDSYFPNSALKATGLPSAAELELLEPWRGQLDPAVFGPPVAQPTTRAPSSYRENLGKALELMEAAGWTYRDGVLRNAGGEPFVMEVPASRSQSPYMDPLYRNFSQLGVQLKRVINDAATQRKRMNRFDFDFATISFREGRMPGAELLRNLGSAGADKPGSENIVGLKSPAVDALVRKVIDAGSQEELETAARALDRVLMHGHYVIPFRHIARHHVVHHRRLARPERLPDYYGPYEWIQATWWERR</sequence>
<accession>A0ABW1AMH5</accession>
<evidence type="ECO:0000256" key="1">
    <source>
        <dbReference type="ARBA" id="ARBA00022729"/>
    </source>
</evidence>
<evidence type="ECO:0000313" key="5">
    <source>
        <dbReference type="Proteomes" id="UP001595974"/>
    </source>
</evidence>
<dbReference type="Proteomes" id="UP001595974">
    <property type="component" value="Unassembled WGS sequence"/>
</dbReference>
<dbReference type="PANTHER" id="PTHR30290:SF64">
    <property type="entry name" value="ABC TRANSPORTER PERIPLASMIC BINDING PROTEIN"/>
    <property type="match status" value="1"/>
</dbReference>
<evidence type="ECO:0000313" key="4">
    <source>
        <dbReference type="EMBL" id="MFC5768351.1"/>
    </source>
</evidence>
<dbReference type="Pfam" id="PF00496">
    <property type="entry name" value="SBP_bac_5"/>
    <property type="match status" value="1"/>
</dbReference>
<feature type="chain" id="PRO_5046911122" evidence="2">
    <location>
        <begin position="33"/>
        <end position="609"/>
    </location>
</feature>
<evidence type="ECO:0000256" key="2">
    <source>
        <dbReference type="SAM" id="SignalP"/>
    </source>
</evidence>
<dbReference type="PIRSF" id="PIRSF002741">
    <property type="entry name" value="MppA"/>
    <property type="match status" value="1"/>
</dbReference>
<name>A0ABW1AMH5_9RHOO</name>
<keyword evidence="5" id="KW-1185">Reference proteome</keyword>
<dbReference type="PANTHER" id="PTHR30290">
    <property type="entry name" value="PERIPLASMIC BINDING COMPONENT OF ABC TRANSPORTER"/>
    <property type="match status" value="1"/>
</dbReference>
<dbReference type="InterPro" id="IPR030678">
    <property type="entry name" value="Peptide/Ni-bd"/>
</dbReference>
<feature type="signal peptide" evidence="2">
    <location>
        <begin position="1"/>
        <end position="32"/>
    </location>
</feature>
<feature type="domain" description="Solute-binding protein family 5" evidence="3">
    <location>
        <begin position="108"/>
        <end position="514"/>
    </location>
</feature>
<organism evidence="4 5">
    <name type="scientific">Thauera sinica</name>
    <dbReference type="NCBI Taxonomy" id="2665146"/>
    <lineage>
        <taxon>Bacteria</taxon>
        <taxon>Pseudomonadati</taxon>
        <taxon>Pseudomonadota</taxon>
        <taxon>Betaproteobacteria</taxon>
        <taxon>Rhodocyclales</taxon>
        <taxon>Zoogloeaceae</taxon>
        <taxon>Thauera</taxon>
    </lineage>
</organism>
<gene>
    <name evidence="4" type="ORF">ACFPTN_03105</name>
</gene>
<keyword evidence="1 2" id="KW-0732">Signal</keyword>
<proteinExistence type="predicted"/>
<dbReference type="InterPro" id="IPR039424">
    <property type="entry name" value="SBP_5"/>
</dbReference>
<dbReference type="SUPFAM" id="SSF53850">
    <property type="entry name" value="Periplasmic binding protein-like II"/>
    <property type="match status" value="1"/>
</dbReference>
<dbReference type="InterPro" id="IPR000914">
    <property type="entry name" value="SBP_5_dom"/>
</dbReference>
<dbReference type="Gene3D" id="3.10.105.10">
    <property type="entry name" value="Dipeptide-binding Protein, Domain 3"/>
    <property type="match status" value="1"/>
</dbReference>
<comment type="caution">
    <text evidence="4">The sequence shown here is derived from an EMBL/GenBank/DDBJ whole genome shotgun (WGS) entry which is preliminary data.</text>
</comment>
<dbReference type="RefSeq" id="WP_096445589.1">
    <property type="nucleotide sequence ID" value="NZ_JBHSOG010000008.1"/>
</dbReference>
<dbReference type="Gene3D" id="3.40.190.10">
    <property type="entry name" value="Periplasmic binding protein-like II"/>
    <property type="match status" value="1"/>
</dbReference>
<evidence type="ECO:0000259" key="3">
    <source>
        <dbReference type="Pfam" id="PF00496"/>
    </source>
</evidence>
<dbReference type="EMBL" id="JBHSOG010000008">
    <property type="protein sequence ID" value="MFC5768351.1"/>
    <property type="molecule type" value="Genomic_DNA"/>
</dbReference>
<protein>
    <submittedName>
        <fullName evidence="4">Extracellular solute-binding protein</fullName>
    </submittedName>
</protein>